<accession>G5QHY2</accession>
<proteinExistence type="predicted"/>
<gene>
    <name evidence="1" type="ORF">LTSERUB_2107</name>
</gene>
<dbReference type="EMBL" id="AFCT01000797">
    <property type="protein sequence ID" value="EHC90179.1"/>
    <property type="molecule type" value="Genomic_DNA"/>
</dbReference>
<organism evidence="1 2">
    <name type="scientific">Salmonella enterica subsp. enterica serovar Rubislaw str. A4-653</name>
    <dbReference type="NCBI Taxonomy" id="913081"/>
    <lineage>
        <taxon>Bacteria</taxon>
        <taxon>Pseudomonadati</taxon>
        <taxon>Pseudomonadota</taxon>
        <taxon>Gammaproteobacteria</taxon>
        <taxon>Enterobacterales</taxon>
        <taxon>Enterobacteriaceae</taxon>
        <taxon>Salmonella</taxon>
    </lineage>
</organism>
<comment type="caution">
    <text evidence="1">The sequence shown here is derived from an EMBL/GenBank/DDBJ whole genome shotgun (WGS) entry which is preliminary data.</text>
</comment>
<name>G5QHY2_SALRU</name>
<reference evidence="1 2" key="1">
    <citation type="journal article" date="2011" name="BMC Genomics">
        <title>Genome sequencing reveals diversification of virulence factor content and possible host adaptation in distinct subpopulations of Salmonella enterica.</title>
        <authorList>
            <person name="den Bakker H.C."/>
            <person name="Moreno Switt A.I."/>
            <person name="Govoni G."/>
            <person name="Cummings C.A."/>
            <person name="Ranieri M.L."/>
            <person name="Degoricija L."/>
            <person name="Hoelzer K."/>
            <person name="Rodriguez-Rivera L.D."/>
            <person name="Brown S."/>
            <person name="Bolchacova E."/>
            <person name="Furtado M.R."/>
            <person name="Wiedmann M."/>
        </authorList>
    </citation>
    <scope>NUCLEOTIDE SEQUENCE [LARGE SCALE GENOMIC DNA]</scope>
    <source>
        <strain evidence="1 2">A4-653</strain>
    </source>
</reference>
<sequence>MGIKRRVVSLAALIACSGSLPLSGPIRSTDITYIRTLVGLAVSGGGY</sequence>
<evidence type="ECO:0000313" key="1">
    <source>
        <dbReference type="EMBL" id="EHC90179.1"/>
    </source>
</evidence>
<dbReference type="Proteomes" id="UP000004903">
    <property type="component" value="Unassembled WGS sequence"/>
</dbReference>
<protein>
    <submittedName>
        <fullName evidence="1">Uncharacterized protein</fullName>
    </submittedName>
</protein>
<dbReference type="AlphaFoldDB" id="G5QHY2"/>
<evidence type="ECO:0000313" key="2">
    <source>
        <dbReference type="Proteomes" id="UP000004903"/>
    </source>
</evidence>